<dbReference type="EMBL" id="CP098023">
    <property type="protein sequence ID" value="WKD49851.1"/>
    <property type="molecule type" value="Genomic_DNA"/>
</dbReference>
<sequence length="79" mass="8642">MAKTPSKKDEFKLRDFSEVSTAEIADIARKAGQEARQESLDAGCEVVSEDEQGRTVITKKLPDGTEERIVQGETKDGGE</sequence>
<name>A0ABY9EGD1_9GAMM</name>
<organism evidence="1 2">
    <name type="scientific">Microbulbifer spongiae</name>
    <dbReference type="NCBI Taxonomy" id="2944933"/>
    <lineage>
        <taxon>Bacteria</taxon>
        <taxon>Pseudomonadati</taxon>
        <taxon>Pseudomonadota</taxon>
        <taxon>Gammaproteobacteria</taxon>
        <taxon>Cellvibrionales</taxon>
        <taxon>Microbulbiferaceae</taxon>
        <taxon>Microbulbifer</taxon>
    </lineage>
</organism>
<accession>A0ABY9EGD1</accession>
<evidence type="ECO:0000313" key="1">
    <source>
        <dbReference type="EMBL" id="WKD49851.1"/>
    </source>
</evidence>
<protein>
    <submittedName>
        <fullName evidence="1">Uncharacterized protein</fullName>
    </submittedName>
</protein>
<keyword evidence="2" id="KW-1185">Reference proteome</keyword>
<proteinExistence type="predicted"/>
<dbReference type="Proteomes" id="UP001321520">
    <property type="component" value="Chromosome"/>
</dbReference>
<gene>
    <name evidence="1" type="ORF">M8T91_00025</name>
</gene>
<evidence type="ECO:0000313" key="2">
    <source>
        <dbReference type="Proteomes" id="UP001321520"/>
    </source>
</evidence>
<reference evidence="1 2" key="1">
    <citation type="submission" date="2022-05" db="EMBL/GenBank/DDBJ databases">
        <title>Microbulbifer sp. nov., isolated from sponge.</title>
        <authorList>
            <person name="Gao L."/>
        </authorList>
    </citation>
    <scope>NUCLEOTIDE SEQUENCE [LARGE SCALE GENOMIC DNA]</scope>
    <source>
        <strain evidence="1 2">MI-G</strain>
    </source>
</reference>
<dbReference type="RefSeq" id="WP_301415696.1">
    <property type="nucleotide sequence ID" value="NZ_CP098023.1"/>
</dbReference>